<name>A0A4Z1PTK0_9PEZI</name>
<keyword evidence="3" id="KW-1185">Reference proteome</keyword>
<accession>A0A4Z1PTK0</accession>
<dbReference type="EMBL" id="SNSC02000001">
    <property type="protein sequence ID" value="TID27608.1"/>
    <property type="molecule type" value="Genomic_DNA"/>
</dbReference>
<feature type="region of interest" description="Disordered" evidence="1">
    <location>
        <begin position="1"/>
        <end position="25"/>
    </location>
</feature>
<gene>
    <name evidence="2" type="ORF">E6O75_ATG00375</name>
</gene>
<reference evidence="2 3" key="1">
    <citation type="submission" date="2019-04" db="EMBL/GenBank/DDBJ databases">
        <title>High contiguity whole genome sequence and gene annotation resource for two Venturia nashicola isolates.</title>
        <authorList>
            <person name="Prokchorchik M."/>
            <person name="Won K."/>
            <person name="Lee Y."/>
            <person name="Choi E.D."/>
            <person name="Segonzac C."/>
            <person name="Sohn K.H."/>
        </authorList>
    </citation>
    <scope>NUCLEOTIDE SEQUENCE [LARGE SCALE GENOMIC DNA]</scope>
    <source>
        <strain evidence="2 3">PRI2</strain>
    </source>
</reference>
<evidence type="ECO:0000313" key="3">
    <source>
        <dbReference type="Proteomes" id="UP000298493"/>
    </source>
</evidence>
<evidence type="ECO:0000256" key="1">
    <source>
        <dbReference type="SAM" id="MobiDB-lite"/>
    </source>
</evidence>
<comment type="caution">
    <text evidence="2">The sequence shown here is derived from an EMBL/GenBank/DDBJ whole genome shotgun (WGS) entry which is preliminary data.</text>
</comment>
<organism evidence="2 3">
    <name type="scientific">Venturia nashicola</name>
    <dbReference type="NCBI Taxonomy" id="86259"/>
    <lineage>
        <taxon>Eukaryota</taxon>
        <taxon>Fungi</taxon>
        <taxon>Dikarya</taxon>
        <taxon>Ascomycota</taxon>
        <taxon>Pezizomycotina</taxon>
        <taxon>Dothideomycetes</taxon>
        <taxon>Pleosporomycetidae</taxon>
        <taxon>Venturiales</taxon>
        <taxon>Venturiaceae</taxon>
        <taxon>Venturia</taxon>
    </lineage>
</organism>
<protein>
    <submittedName>
        <fullName evidence="2">Succinate dehydrogenase [ubiquinone] iron-sulfur subunit</fullName>
    </submittedName>
</protein>
<evidence type="ECO:0000313" key="2">
    <source>
        <dbReference type="EMBL" id="TID27608.1"/>
    </source>
</evidence>
<sequence length="282" mass="32190">MCTELTTTTNWETSITNSSPSYKPSQSETTLQLRLLTLPTELRLAILGYVIDDNIIPALKYSEFCRLFLSAPSKTQTSEIKGIGPCTCRASTDVHSLLHVNRQLRKEYIDVLKQNANILICHCNLFSKIYVLEESLSFTKERISHLRRISFSVKQPPARGSNDFLGDGMIQTWPCRDNEHRRLLSSLGVFLTMFVTINCIDAFANLEEISIFLEISRGTTFEALDKRDLETILEIALWKLRSRLARLQRFHALVNHGTSWKRQSWDRLDGVWTGTGTLKSSC</sequence>
<keyword evidence="2" id="KW-0830">Ubiquinone</keyword>
<proteinExistence type="predicted"/>
<dbReference type="AlphaFoldDB" id="A0A4Z1PTK0"/>
<dbReference type="Proteomes" id="UP000298493">
    <property type="component" value="Unassembled WGS sequence"/>
</dbReference>